<keyword evidence="2" id="KW-1133">Transmembrane helix</keyword>
<evidence type="ECO:0000256" key="2">
    <source>
        <dbReference type="SAM" id="Phobius"/>
    </source>
</evidence>
<keyword evidence="4" id="KW-1185">Reference proteome</keyword>
<sequence length="151" mass="16224">MPQDTIDRPTSRYGRSPSPQKKGPRSITGKWIVVGIIIVLILAVVYVAWTVRQRSVTSEVSASMAGFSAIDDSTLQMDVDVTRKDVTVPSYCIVTALDINHAEIGRREVLIPAGGNETQRITTTIPSTSRPVSGGVYGCSTSIPAHLSIPD</sequence>
<dbReference type="RefSeq" id="WP_236118641.1">
    <property type="nucleotide sequence ID" value="NZ_JAKGSI010000003.1"/>
</dbReference>
<dbReference type="AlphaFoldDB" id="A0A9X1QP92"/>
<dbReference type="Proteomes" id="UP001139336">
    <property type="component" value="Unassembled WGS sequence"/>
</dbReference>
<feature type="transmembrane region" description="Helical" evidence="2">
    <location>
        <begin position="31"/>
        <end position="49"/>
    </location>
</feature>
<evidence type="ECO:0000313" key="3">
    <source>
        <dbReference type="EMBL" id="MCF4006834.1"/>
    </source>
</evidence>
<dbReference type="EMBL" id="JAKGSI010000003">
    <property type="protein sequence ID" value="MCF4006834.1"/>
    <property type="molecule type" value="Genomic_DNA"/>
</dbReference>
<keyword evidence="2" id="KW-0472">Membrane</keyword>
<gene>
    <name evidence="3" type="ORF">L1O03_06530</name>
</gene>
<keyword evidence="2" id="KW-0812">Transmembrane</keyword>
<accession>A0A9X1QP92</accession>
<comment type="caution">
    <text evidence="3">The sequence shown here is derived from an EMBL/GenBank/DDBJ whole genome shotgun (WGS) entry which is preliminary data.</text>
</comment>
<feature type="compositionally biased region" description="Basic and acidic residues" evidence="1">
    <location>
        <begin position="1"/>
        <end position="10"/>
    </location>
</feature>
<dbReference type="Pfam" id="PF14155">
    <property type="entry name" value="DUF4307"/>
    <property type="match status" value="1"/>
</dbReference>
<evidence type="ECO:0000313" key="4">
    <source>
        <dbReference type="Proteomes" id="UP001139336"/>
    </source>
</evidence>
<protein>
    <submittedName>
        <fullName evidence="3">DUF4307 domain-containing protein</fullName>
    </submittedName>
</protein>
<feature type="region of interest" description="Disordered" evidence="1">
    <location>
        <begin position="1"/>
        <end position="25"/>
    </location>
</feature>
<evidence type="ECO:0000256" key="1">
    <source>
        <dbReference type="SAM" id="MobiDB-lite"/>
    </source>
</evidence>
<name>A0A9X1QP92_9CORY</name>
<dbReference type="InterPro" id="IPR025443">
    <property type="entry name" value="DUF4307"/>
</dbReference>
<proteinExistence type="predicted"/>
<organism evidence="3 4">
    <name type="scientific">Corynebacterium uropygiale</name>
    <dbReference type="NCBI Taxonomy" id="1775911"/>
    <lineage>
        <taxon>Bacteria</taxon>
        <taxon>Bacillati</taxon>
        <taxon>Actinomycetota</taxon>
        <taxon>Actinomycetes</taxon>
        <taxon>Mycobacteriales</taxon>
        <taxon>Corynebacteriaceae</taxon>
        <taxon>Corynebacterium</taxon>
    </lineage>
</organism>
<reference evidence="3" key="1">
    <citation type="submission" date="2022-01" db="EMBL/GenBank/DDBJ databases">
        <title>Corynebacterium sp. nov isolated from isolated from the feces of the greater white-fronted geese (Anser albifrons) at Poyang Lake, PR China.</title>
        <authorList>
            <person name="Liu Q."/>
        </authorList>
    </citation>
    <scope>NUCLEOTIDE SEQUENCE</scope>
    <source>
        <strain evidence="3">JCM 32435</strain>
    </source>
</reference>